<dbReference type="AlphaFoldDB" id="A0A9X9C5D4"/>
<organism evidence="1 2">
    <name type="scientific">Serratia ureilytica</name>
    <dbReference type="NCBI Taxonomy" id="300181"/>
    <lineage>
        <taxon>Bacteria</taxon>
        <taxon>Pseudomonadati</taxon>
        <taxon>Pseudomonadota</taxon>
        <taxon>Gammaproteobacteria</taxon>
        <taxon>Enterobacterales</taxon>
        <taxon>Yersiniaceae</taxon>
        <taxon>Serratia</taxon>
    </lineage>
</organism>
<evidence type="ECO:0000313" key="2">
    <source>
        <dbReference type="Proteomes" id="UP000321307"/>
    </source>
</evidence>
<dbReference type="RefSeq" id="WP_147838226.1">
    <property type="nucleotide sequence ID" value="NZ_VOUP01000004.1"/>
</dbReference>
<name>A0A9X9C5D4_9GAMM</name>
<sequence length="129" mass="15204">MIYSDRCWPCQFWRTHEQSTLFRFTYMLETLRTMDWSDWLVSAKEWEEKAKLAGSVCAIYTPKEALHQSFTDKGELIKPMQLRFTGDISGIPALLAQCHLTAERLEDDEGYAVFRLLPEPFREYQLTQT</sequence>
<proteinExistence type="predicted"/>
<comment type="caution">
    <text evidence="1">The sequence shown here is derived from an EMBL/GenBank/DDBJ whole genome shotgun (WGS) entry which is preliminary data.</text>
</comment>
<accession>A0A9X9C5D4</accession>
<protein>
    <submittedName>
        <fullName evidence="1">DUF2913 family protein</fullName>
    </submittedName>
</protein>
<dbReference type="EMBL" id="VOUP01000004">
    <property type="protein sequence ID" value="TXE30082.1"/>
    <property type="molecule type" value="Genomic_DNA"/>
</dbReference>
<gene>
    <name evidence="1" type="ORF">FOT63_09335</name>
</gene>
<evidence type="ECO:0000313" key="1">
    <source>
        <dbReference type="EMBL" id="TXE30082.1"/>
    </source>
</evidence>
<reference evidence="1 2" key="1">
    <citation type="submission" date="2019-07" db="EMBL/GenBank/DDBJ databases">
        <title>Serratia strains were isolated from fresh produce.</title>
        <authorList>
            <person name="Cho G.-S."/>
            <person name="Stein M."/>
            <person name="Lee W."/>
            <person name="Suh S.H."/>
            <person name="Franz C.M.A.P."/>
        </authorList>
    </citation>
    <scope>NUCLEOTIDE SEQUENCE [LARGE SCALE GENOMIC DNA]</scope>
    <source>
        <strain evidence="1 2">S17</strain>
    </source>
</reference>
<dbReference type="Proteomes" id="UP000321307">
    <property type="component" value="Unassembled WGS sequence"/>
</dbReference>